<protein>
    <submittedName>
        <fullName evidence="1">Uncharacterized protein</fullName>
    </submittedName>
</protein>
<dbReference type="AlphaFoldDB" id="A0A164LUJ6"/>
<evidence type="ECO:0000313" key="1">
    <source>
        <dbReference type="EMBL" id="KZS04447.1"/>
    </source>
</evidence>
<sequence length="100" mass="11265">MNKARFFLRTINYKVAVASGGHASTLAALLSLSFPRPSNQNSLGTYLTCRFLTARNQEGEKIIELVKKDCHPLSVIRDGLHQPSYSYIIIQINRNLNCQK</sequence>
<name>A0A164LUJ6_9CRUS</name>
<proteinExistence type="predicted"/>
<gene>
    <name evidence="1" type="ORF">APZ42_032762</name>
</gene>
<dbReference type="Proteomes" id="UP000076858">
    <property type="component" value="Unassembled WGS sequence"/>
</dbReference>
<evidence type="ECO:0000313" key="2">
    <source>
        <dbReference type="Proteomes" id="UP000076858"/>
    </source>
</evidence>
<organism evidence="1 2">
    <name type="scientific">Daphnia magna</name>
    <dbReference type="NCBI Taxonomy" id="35525"/>
    <lineage>
        <taxon>Eukaryota</taxon>
        <taxon>Metazoa</taxon>
        <taxon>Ecdysozoa</taxon>
        <taxon>Arthropoda</taxon>
        <taxon>Crustacea</taxon>
        <taxon>Branchiopoda</taxon>
        <taxon>Diplostraca</taxon>
        <taxon>Cladocera</taxon>
        <taxon>Anomopoda</taxon>
        <taxon>Daphniidae</taxon>
        <taxon>Daphnia</taxon>
    </lineage>
</organism>
<reference evidence="1 2" key="1">
    <citation type="submission" date="2016-03" db="EMBL/GenBank/DDBJ databases">
        <title>EvidentialGene: Evidence-directed Construction of Genes on Genomes.</title>
        <authorList>
            <person name="Gilbert D.G."/>
            <person name="Choi J.-H."/>
            <person name="Mockaitis K."/>
            <person name="Colbourne J."/>
            <person name="Pfrender M."/>
        </authorList>
    </citation>
    <scope>NUCLEOTIDE SEQUENCE [LARGE SCALE GENOMIC DNA]</scope>
    <source>
        <strain evidence="1 2">Xinb3</strain>
        <tissue evidence="1">Complete organism</tissue>
    </source>
</reference>
<keyword evidence="2" id="KW-1185">Reference proteome</keyword>
<comment type="caution">
    <text evidence="1">The sequence shown here is derived from an EMBL/GenBank/DDBJ whole genome shotgun (WGS) entry which is preliminary data.</text>
</comment>
<dbReference type="EMBL" id="LRGB01003123">
    <property type="protein sequence ID" value="KZS04447.1"/>
    <property type="molecule type" value="Genomic_DNA"/>
</dbReference>
<accession>A0A164LUJ6</accession>